<dbReference type="InterPro" id="IPR014729">
    <property type="entry name" value="Rossmann-like_a/b/a_fold"/>
</dbReference>
<feature type="region of interest" description="Disordered" evidence="13">
    <location>
        <begin position="265"/>
        <end position="288"/>
    </location>
</feature>
<keyword evidence="6 15" id="KW-0548">Nucleotidyltransferase</keyword>
<dbReference type="GO" id="GO:0003919">
    <property type="term" value="F:FMN adenylyltransferase activity"/>
    <property type="evidence" value="ECO:0007669"/>
    <property type="project" value="UniProtKB-EC"/>
</dbReference>
<feature type="compositionally biased region" description="Low complexity" evidence="13">
    <location>
        <begin position="44"/>
        <end position="58"/>
    </location>
</feature>
<dbReference type="PANTHER" id="PTHR23293">
    <property type="entry name" value="FAD SYNTHETASE-RELATED FMN ADENYLYLTRANSFERASE"/>
    <property type="match status" value="1"/>
</dbReference>
<keyword evidence="9" id="KW-0067">ATP-binding</keyword>
<keyword evidence="16" id="KW-1185">Reference proteome</keyword>
<keyword evidence="5 15" id="KW-0808">Transferase</keyword>
<evidence type="ECO:0000256" key="12">
    <source>
        <dbReference type="ARBA" id="ARBA00049494"/>
    </source>
</evidence>
<dbReference type="CDD" id="cd23948">
    <property type="entry name" value="FAD_synthase"/>
    <property type="match status" value="1"/>
</dbReference>
<gene>
    <name evidence="15" type="primary">FAD1</name>
    <name evidence="15" type="ORF">OC846_000585</name>
</gene>
<dbReference type="GO" id="GO:0006747">
    <property type="term" value="P:FAD biosynthetic process"/>
    <property type="evidence" value="ECO:0007669"/>
    <property type="project" value="TreeGrafter"/>
</dbReference>
<dbReference type="Proteomes" id="UP001176517">
    <property type="component" value="Unassembled WGS sequence"/>
</dbReference>
<evidence type="ECO:0000313" key="16">
    <source>
        <dbReference type="Proteomes" id="UP001176517"/>
    </source>
</evidence>
<evidence type="ECO:0000256" key="1">
    <source>
        <dbReference type="ARBA" id="ARBA00004726"/>
    </source>
</evidence>
<dbReference type="Gene3D" id="3.40.50.620">
    <property type="entry name" value="HUPs"/>
    <property type="match status" value="1"/>
</dbReference>
<proteinExistence type="predicted"/>
<dbReference type="SUPFAM" id="SSF52402">
    <property type="entry name" value="Adenine nucleotide alpha hydrolases-like"/>
    <property type="match status" value="1"/>
</dbReference>
<comment type="catalytic activity">
    <reaction evidence="12">
        <text>FMN + ATP + H(+) = FAD + diphosphate</text>
        <dbReference type="Rhea" id="RHEA:17237"/>
        <dbReference type="ChEBI" id="CHEBI:15378"/>
        <dbReference type="ChEBI" id="CHEBI:30616"/>
        <dbReference type="ChEBI" id="CHEBI:33019"/>
        <dbReference type="ChEBI" id="CHEBI:57692"/>
        <dbReference type="ChEBI" id="CHEBI:58210"/>
        <dbReference type="EC" id="2.7.7.2"/>
    </reaction>
</comment>
<dbReference type="PANTHER" id="PTHR23293:SF9">
    <property type="entry name" value="FAD SYNTHASE"/>
    <property type="match status" value="1"/>
</dbReference>
<comment type="pathway">
    <text evidence="1">Cofactor biosynthesis; FAD biosynthesis; FAD from FMN: step 1/1.</text>
</comment>
<protein>
    <recommendedName>
        <fullName evidence="2">FAD synthase</fullName>
        <ecNumber evidence="2">2.7.7.2</ecNumber>
    </recommendedName>
    <alternativeName>
        <fullName evidence="10">FAD pyrophosphorylase</fullName>
    </alternativeName>
    <alternativeName>
        <fullName evidence="11">FMN adenylyltransferase</fullName>
    </alternativeName>
</protein>
<keyword evidence="8" id="KW-0274">FAD</keyword>
<evidence type="ECO:0000256" key="8">
    <source>
        <dbReference type="ARBA" id="ARBA00022827"/>
    </source>
</evidence>
<feature type="region of interest" description="Disordered" evidence="13">
    <location>
        <begin position="1"/>
        <end position="58"/>
    </location>
</feature>
<dbReference type="GO" id="GO:0005524">
    <property type="term" value="F:ATP binding"/>
    <property type="evidence" value="ECO:0007669"/>
    <property type="project" value="UniProtKB-KW"/>
</dbReference>
<keyword evidence="7" id="KW-0547">Nucleotide-binding</keyword>
<evidence type="ECO:0000256" key="2">
    <source>
        <dbReference type="ARBA" id="ARBA00012393"/>
    </source>
</evidence>
<evidence type="ECO:0000256" key="9">
    <source>
        <dbReference type="ARBA" id="ARBA00022840"/>
    </source>
</evidence>
<dbReference type="EC" id="2.7.7.2" evidence="2"/>
<comment type="caution">
    <text evidence="15">The sequence shown here is derived from an EMBL/GenBank/DDBJ whole genome shotgun (WGS) entry which is preliminary data.</text>
</comment>
<reference evidence="15" key="1">
    <citation type="journal article" date="2023" name="PhytoFront">
        <title>Draft Genome Resources of Seven Strains of Tilletia horrida, Causal Agent of Kernel Smut of Rice.</title>
        <authorList>
            <person name="Khanal S."/>
            <person name="Antony Babu S."/>
            <person name="Zhou X.G."/>
        </authorList>
    </citation>
    <scope>NUCLEOTIDE SEQUENCE</scope>
    <source>
        <strain evidence="15">TX6</strain>
    </source>
</reference>
<dbReference type="AlphaFoldDB" id="A0AAN6GVJ9"/>
<evidence type="ECO:0000256" key="11">
    <source>
        <dbReference type="ARBA" id="ARBA00031871"/>
    </source>
</evidence>
<evidence type="ECO:0000256" key="3">
    <source>
        <dbReference type="ARBA" id="ARBA00022630"/>
    </source>
</evidence>
<feature type="region of interest" description="Disordered" evidence="13">
    <location>
        <begin position="456"/>
        <end position="477"/>
    </location>
</feature>
<dbReference type="InterPro" id="IPR002500">
    <property type="entry name" value="PAPS_reduct_dom"/>
</dbReference>
<dbReference type="Pfam" id="PF01507">
    <property type="entry name" value="PAPS_reduct"/>
    <property type="match status" value="1"/>
</dbReference>
<evidence type="ECO:0000256" key="6">
    <source>
        <dbReference type="ARBA" id="ARBA00022695"/>
    </source>
</evidence>
<feature type="domain" description="Phosphoadenosine phosphosulphate reductase" evidence="14">
    <location>
        <begin position="206"/>
        <end position="342"/>
    </location>
</feature>
<name>A0AAN6GVJ9_9BASI</name>
<evidence type="ECO:0000313" key="15">
    <source>
        <dbReference type="EMBL" id="KAK0557366.1"/>
    </source>
</evidence>
<organism evidence="15 16">
    <name type="scientific">Tilletia horrida</name>
    <dbReference type="NCBI Taxonomy" id="155126"/>
    <lineage>
        <taxon>Eukaryota</taxon>
        <taxon>Fungi</taxon>
        <taxon>Dikarya</taxon>
        <taxon>Basidiomycota</taxon>
        <taxon>Ustilaginomycotina</taxon>
        <taxon>Exobasidiomycetes</taxon>
        <taxon>Tilletiales</taxon>
        <taxon>Tilletiaceae</taxon>
        <taxon>Tilletia</taxon>
    </lineage>
</organism>
<feature type="compositionally biased region" description="Polar residues" evidence="13">
    <location>
        <begin position="352"/>
        <end position="375"/>
    </location>
</feature>
<evidence type="ECO:0000259" key="14">
    <source>
        <dbReference type="Pfam" id="PF01507"/>
    </source>
</evidence>
<evidence type="ECO:0000256" key="5">
    <source>
        <dbReference type="ARBA" id="ARBA00022679"/>
    </source>
</evidence>
<dbReference type="EMBL" id="JAPDMZ010000006">
    <property type="protein sequence ID" value="KAK0557366.1"/>
    <property type="molecule type" value="Genomic_DNA"/>
</dbReference>
<keyword evidence="4" id="KW-0288">FMN</keyword>
<evidence type="ECO:0000256" key="10">
    <source>
        <dbReference type="ARBA" id="ARBA00031145"/>
    </source>
</evidence>
<sequence>MLLPPAQTEKHVDEGGEAGPSTAHALPHKMMSSGHDESTTNGHTTAAGQAPASSTTQAAAAAAAAATADATVTAPPKWPTEAWLRSIDAVYDIFEDPELRRKYPRLSMLIWEGVKLCETIVQEVGLEHCALSFNGGKDCERTSAPDASSSQLLNFLLSTIAQPGTVLVHMLAAVVRRIQGHSQPREGVKALPARPPPSTPLLPPIPSLYITCPSPFPTLESFVRASIYRYNLQLHTVRGPMKQALIEYFHGGGVEGVPGLDTEARRKEENGEGDGRAETEDEIGGEATRTRKIGAIFIGTRRTDPNGGSLSARATTDAGWPQVDRIHPILDWSYHDVWDFLRCPELGESYSQATTSNTRDTASASADTPKSSSGVPESAEDGTCSGGRDGVPYCLLYDQGYTSLGSTYNTVPNPILRVSTSSQGSYDTGAPAAVSVGDGTATGLWKPAYMLPDGSLERAGRLKGSKSALQDAPPSAQ</sequence>
<evidence type="ECO:0000256" key="13">
    <source>
        <dbReference type="SAM" id="MobiDB-lite"/>
    </source>
</evidence>
<accession>A0AAN6GVJ9</accession>
<feature type="region of interest" description="Disordered" evidence="13">
    <location>
        <begin position="352"/>
        <end position="384"/>
    </location>
</feature>
<keyword evidence="3" id="KW-0285">Flavoprotein</keyword>
<evidence type="ECO:0000256" key="7">
    <source>
        <dbReference type="ARBA" id="ARBA00022741"/>
    </source>
</evidence>
<feature type="compositionally biased region" description="Basic and acidic residues" evidence="13">
    <location>
        <begin position="265"/>
        <end position="278"/>
    </location>
</feature>
<evidence type="ECO:0000256" key="4">
    <source>
        <dbReference type="ARBA" id="ARBA00022643"/>
    </source>
</evidence>